<dbReference type="Gene3D" id="2.90.10.10">
    <property type="entry name" value="Bulb-type lectin domain"/>
    <property type="match status" value="1"/>
</dbReference>
<comment type="caution">
    <text evidence="3">The sequence shown here is derived from an EMBL/GenBank/DDBJ whole genome shotgun (WGS) entry which is preliminary data.</text>
</comment>
<organism evidence="3 4">
    <name type="scientific">Tetracentron sinense</name>
    <name type="common">Spur-leaf</name>
    <dbReference type="NCBI Taxonomy" id="13715"/>
    <lineage>
        <taxon>Eukaryota</taxon>
        <taxon>Viridiplantae</taxon>
        <taxon>Streptophyta</taxon>
        <taxon>Embryophyta</taxon>
        <taxon>Tracheophyta</taxon>
        <taxon>Spermatophyta</taxon>
        <taxon>Magnoliopsida</taxon>
        <taxon>Trochodendrales</taxon>
        <taxon>Trochodendraceae</taxon>
        <taxon>Tetracentron</taxon>
    </lineage>
</organism>
<feature type="signal peptide" evidence="1">
    <location>
        <begin position="1"/>
        <end position="23"/>
    </location>
</feature>
<dbReference type="AlphaFoldDB" id="A0A834ZV37"/>
<reference evidence="3 4" key="1">
    <citation type="submission" date="2020-04" db="EMBL/GenBank/DDBJ databases">
        <title>Plant Genome Project.</title>
        <authorList>
            <person name="Zhang R.-G."/>
        </authorList>
    </citation>
    <scope>NUCLEOTIDE SEQUENCE [LARGE SCALE GENOMIC DNA]</scope>
    <source>
        <strain evidence="3">YNK0</strain>
        <tissue evidence="3">Leaf</tissue>
    </source>
</reference>
<evidence type="ECO:0000259" key="2">
    <source>
        <dbReference type="PROSITE" id="PS50927"/>
    </source>
</evidence>
<dbReference type="CDD" id="cd00028">
    <property type="entry name" value="B_lectin"/>
    <property type="match status" value="1"/>
</dbReference>
<dbReference type="SUPFAM" id="SSF51110">
    <property type="entry name" value="alpha-D-mannose-specific plant lectins"/>
    <property type="match status" value="1"/>
</dbReference>
<feature type="chain" id="PRO_5032862223" description="Bulb-type lectin domain-containing protein" evidence="1">
    <location>
        <begin position="24"/>
        <end position="205"/>
    </location>
</feature>
<dbReference type="EMBL" id="JABCRI010000001">
    <property type="protein sequence ID" value="KAF8414041.1"/>
    <property type="molecule type" value="Genomic_DNA"/>
</dbReference>
<dbReference type="Pfam" id="PF01453">
    <property type="entry name" value="B_lectin"/>
    <property type="match status" value="1"/>
</dbReference>
<dbReference type="Proteomes" id="UP000655225">
    <property type="component" value="Unassembled WGS sequence"/>
</dbReference>
<dbReference type="InterPro" id="IPR001480">
    <property type="entry name" value="Bulb-type_lectin_dom"/>
</dbReference>
<dbReference type="PROSITE" id="PS50927">
    <property type="entry name" value="BULB_LECTIN"/>
    <property type="match status" value="1"/>
</dbReference>
<protein>
    <recommendedName>
        <fullName evidence="2">Bulb-type lectin domain-containing protein</fullName>
    </recommendedName>
</protein>
<proteinExistence type="predicted"/>
<name>A0A834ZV37_TETSI</name>
<dbReference type="InterPro" id="IPR036426">
    <property type="entry name" value="Bulb-type_lectin_dom_sf"/>
</dbReference>
<feature type="domain" description="Bulb-type lectin" evidence="2">
    <location>
        <begin position="24"/>
        <end position="145"/>
    </location>
</feature>
<evidence type="ECO:0000313" key="3">
    <source>
        <dbReference type="EMBL" id="KAF8414041.1"/>
    </source>
</evidence>
<dbReference type="SMART" id="SM00108">
    <property type="entry name" value="B_lectin"/>
    <property type="match status" value="1"/>
</dbReference>
<sequence length="205" mass="22948">MEGHYFLSFCCALLFFFSDISTATDTLSISQSISDNQSLVSRGGSFELGFFSPGSSKKRYLGIWYKKIPGTTVVWVAKRDNPLTNSSGVLKMDTKGNLVLLNQRDSVLWSSNVSRTAEKPVVQLLDSGNLVITEKRDTLGWDLKKRLNRRLSSWKNDDDPSPGPLTYGIENLGYPEAVLRKNLDKYARTAWALDRMAFDTAVHPS</sequence>
<dbReference type="OrthoDB" id="1936886at2759"/>
<accession>A0A834ZV37</accession>
<keyword evidence="1" id="KW-0732">Signal</keyword>
<evidence type="ECO:0000256" key="1">
    <source>
        <dbReference type="SAM" id="SignalP"/>
    </source>
</evidence>
<evidence type="ECO:0000313" key="4">
    <source>
        <dbReference type="Proteomes" id="UP000655225"/>
    </source>
</evidence>
<dbReference type="FunFam" id="2.90.10.10:FF:000004">
    <property type="entry name" value="G-type lectin S-receptor-like serine/threonine-protein kinase"/>
    <property type="match status" value="1"/>
</dbReference>
<dbReference type="PANTHER" id="PTHR32444:SF234">
    <property type="entry name" value="RECEPTOR-LIKE SERINE_THREONINE-PROTEIN KINASE"/>
    <property type="match status" value="1"/>
</dbReference>
<dbReference type="OMA" id="EENTGMI"/>
<gene>
    <name evidence="3" type="ORF">HHK36_002040</name>
</gene>
<dbReference type="PANTHER" id="PTHR32444">
    <property type="entry name" value="BULB-TYPE LECTIN DOMAIN-CONTAINING PROTEIN"/>
    <property type="match status" value="1"/>
</dbReference>
<keyword evidence="4" id="KW-1185">Reference proteome</keyword>